<dbReference type="SMART" id="SM00702">
    <property type="entry name" value="P4Hc"/>
    <property type="match status" value="1"/>
</dbReference>
<dbReference type="Pfam" id="PF12796">
    <property type="entry name" value="Ank_2"/>
    <property type="match status" value="1"/>
</dbReference>
<dbReference type="InterPro" id="IPR036770">
    <property type="entry name" value="Ankyrin_rpt-contain_sf"/>
</dbReference>
<evidence type="ECO:0000256" key="3">
    <source>
        <dbReference type="ARBA" id="ARBA00022964"/>
    </source>
</evidence>
<protein>
    <recommendedName>
        <fullName evidence="8">RING-type domain-containing protein</fullName>
    </recommendedName>
</protein>
<keyword evidence="10" id="KW-1185">Reference proteome</keyword>
<accession>A0A067C9X1</accession>
<dbReference type="OrthoDB" id="539213at2759"/>
<keyword evidence="2" id="KW-0677">Repeat</keyword>
<dbReference type="SUPFAM" id="SSF48403">
    <property type="entry name" value="Ankyrin repeat"/>
    <property type="match status" value="1"/>
</dbReference>
<feature type="domain" description="RING-type" evidence="8">
    <location>
        <begin position="148"/>
        <end position="191"/>
    </location>
</feature>
<gene>
    <name evidence="9" type="ORF">SPRG_11650</name>
</gene>
<name>A0A067C9X1_SAPPC</name>
<dbReference type="PANTHER" id="PTHR24198:SF165">
    <property type="entry name" value="ANKYRIN REPEAT-CONTAINING PROTEIN-RELATED"/>
    <property type="match status" value="1"/>
</dbReference>
<dbReference type="GeneID" id="24133674"/>
<reference evidence="9 10" key="1">
    <citation type="journal article" date="2013" name="PLoS Genet.">
        <title>Distinctive expansion of potential virulence genes in the genome of the oomycete fish pathogen Saprolegnia parasitica.</title>
        <authorList>
            <person name="Jiang R.H."/>
            <person name="de Bruijn I."/>
            <person name="Haas B.J."/>
            <person name="Belmonte R."/>
            <person name="Lobach L."/>
            <person name="Christie J."/>
            <person name="van den Ackerveken G."/>
            <person name="Bottin A."/>
            <person name="Bulone V."/>
            <person name="Diaz-Moreno S.M."/>
            <person name="Dumas B."/>
            <person name="Fan L."/>
            <person name="Gaulin E."/>
            <person name="Govers F."/>
            <person name="Grenville-Briggs L.J."/>
            <person name="Horner N.R."/>
            <person name="Levin J.Z."/>
            <person name="Mammella M."/>
            <person name="Meijer H.J."/>
            <person name="Morris P."/>
            <person name="Nusbaum C."/>
            <person name="Oome S."/>
            <person name="Phillips A.J."/>
            <person name="van Rooyen D."/>
            <person name="Rzeszutek E."/>
            <person name="Saraiva M."/>
            <person name="Secombes C.J."/>
            <person name="Seidl M.F."/>
            <person name="Snel B."/>
            <person name="Stassen J.H."/>
            <person name="Sykes S."/>
            <person name="Tripathy S."/>
            <person name="van den Berg H."/>
            <person name="Vega-Arreguin J.C."/>
            <person name="Wawra S."/>
            <person name="Young S.K."/>
            <person name="Zeng Q."/>
            <person name="Dieguez-Uribeondo J."/>
            <person name="Russ C."/>
            <person name="Tyler B.M."/>
            <person name="van West P."/>
        </authorList>
    </citation>
    <scope>NUCLEOTIDE SEQUENCE [LARGE SCALE GENOMIC DNA]</scope>
    <source>
        <strain evidence="9 10">CBS 223.65</strain>
    </source>
</reference>
<dbReference type="PROSITE" id="PS50297">
    <property type="entry name" value="ANK_REP_REGION"/>
    <property type="match status" value="1"/>
</dbReference>
<dbReference type="GO" id="GO:0031418">
    <property type="term" value="F:L-ascorbic acid binding"/>
    <property type="evidence" value="ECO:0007669"/>
    <property type="project" value="InterPro"/>
</dbReference>
<dbReference type="STRING" id="695850.A0A067C9X1"/>
<dbReference type="Pfam" id="PF13640">
    <property type="entry name" value="2OG-FeII_Oxy_3"/>
    <property type="match status" value="1"/>
</dbReference>
<dbReference type="Gene3D" id="2.60.120.620">
    <property type="entry name" value="q2cbj1_9rhob like domain"/>
    <property type="match status" value="1"/>
</dbReference>
<dbReference type="InterPro" id="IPR001841">
    <property type="entry name" value="Znf_RING"/>
</dbReference>
<dbReference type="AlphaFoldDB" id="A0A067C9X1"/>
<dbReference type="GO" id="GO:0008270">
    <property type="term" value="F:zinc ion binding"/>
    <property type="evidence" value="ECO:0007669"/>
    <property type="project" value="UniProtKB-KW"/>
</dbReference>
<dbReference type="VEuPathDB" id="FungiDB:SPRG_11650"/>
<dbReference type="InterPro" id="IPR044862">
    <property type="entry name" value="Pro_4_hyd_alph_FE2OG_OXY"/>
</dbReference>
<dbReference type="OMA" id="HAVCELC"/>
<keyword evidence="7" id="KW-0862">Zinc</keyword>
<dbReference type="GO" id="GO:0005506">
    <property type="term" value="F:iron ion binding"/>
    <property type="evidence" value="ECO:0007669"/>
    <property type="project" value="InterPro"/>
</dbReference>
<evidence type="ECO:0000256" key="1">
    <source>
        <dbReference type="ARBA" id="ARBA00001961"/>
    </source>
</evidence>
<feature type="repeat" description="ANK" evidence="6">
    <location>
        <begin position="298"/>
        <end position="330"/>
    </location>
</feature>
<dbReference type="PROSITE" id="PS50088">
    <property type="entry name" value="ANK_REPEAT"/>
    <property type="match status" value="1"/>
</dbReference>
<dbReference type="Gene3D" id="1.25.40.20">
    <property type="entry name" value="Ankyrin repeat-containing domain"/>
    <property type="match status" value="1"/>
</dbReference>
<dbReference type="InterPro" id="IPR002110">
    <property type="entry name" value="Ankyrin_rpt"/>
</dbReference>
<dbReference type="GO" id="GO:0016705">
    <property type="term" value="F:oxidoreductase activity, acting on paired donors, with incorporation or reduction of molecular oxygen"/>
    <property type="evidence" value="ECO:0007669"/>
    <property type="project" value="InterPro"/>
</dbReference>
<comment type="cofactor">
    <cofactor evidence="1">
        <name>L-ascorbate</name>
        <dbReference type="ChEBI" id="CHEBI:38290"/>
    </cofactor>
</comment>
<evidence type="ECO:0000256" key="2">
    <source>
        <dbReference type="ARBA" id="ARBA00022737"/>
    </source>
</evidence>
<sequence>MTEAGGGKKGASRWSNRRNERQKTFYHVKNGLIVDKATLSPEAIAAYAEHARSKSIAQFGVVKLAKYNLDVYCTTYAGDLPLLRYAAHHSPNIALALFYAGADPSFHDRAGSIATFPTARACLMQYPPPYMAWLLLLLSTQPRSASVCGVCAAAVPSMELAPCSHAVCELCFWTHLATMRVDQDLTCPTCDVLVQCPRASSPTTAPSPLSTTTAPEDIAAASRALYLQLPLEPSKSSGGTKASKLVKPLPLHNAVELFVGTARSQRDANMFKAVLATNCSRLRALIAAGVEIDCQNEYGQTPLFLAAWLGYERVVAYLLGAGASPTRCDNAQTSPLDVAMAKTHTSIVRLLAPLHTSSVDSPLDAMASLQIASSRSPVFVELIPADADHPGAGSGYWDDIFPESFLQRLEQLHTVLPFAPKEKASCSDRSYYCDSVGWVIREIQARCGRDVFPNMRFLYYSDVGGYLPAHTDLSRTDAHGVTSTKTFIIYLSTCASGGETNLLSSLAPDRAVLAPVQPKRGRLLVFPHDCPHEGGRVEHVPKLLLRGEMY</sequence>
<dbReference type="RefSeq" id="XP_012205988.1">
    <property type="nucleotide sequence ID" value="XM_012350598.1"/>
</dbReference>
<proteinExistence type="predicted"/>
<keyword evidence="3" id="KW-0223">Dioxygenase</keyword>
<dbReference type="InterPro" id="IPR006620">
    <property type="entry name" value="Pro_4_hyd_alph"/>
</dbReference>
<dbReference type="PROSITE" id="PS50089">
    <property type="entry name" value="ZF_RING_2"/>
    <property type="match status" value="1"/>
</dbReference>
<keyword evidence="5 6" id="KW-0040">ANK repeat</keyword>
<keyword evidence="4" id="KW-0560">Oxidoreductase</keyword>
<evidence type="ECO:0000313" key="9">
    <source>
        <dbReference type="EMBL" id="KDO23336.1"/>
    </source>
</evidence>
<dbReference type="KEGG" id="spar:SPRG_11650"/>
<dbReference type="Proteomes" id="UP000030745">
    <property type="component" value="Unassembled WGS sequence"/>
</dbReference>
<evidence type="ECO:0000256" key="7">
    <source>
        <dbReference type="PROSITE-ProRule" id="PRU00175"/>
    </source>
</evidence>
<evidence type="ECO:0000256" key="6">
    <source>
        <dbReference type="PROSITE-ProRule" id="PRU00023"/>
    </source>
</evidence>
<dbReference type="GO" id="GO:0051213">
    <property type="term" value="F:dioxygenase activity"/>
    <property type="evidence" value="ECO:0007669"/>
    <property type="project" value="UniProtKB-KW"/>
</dbReference>
<dbReference type="PANTHER" id="PTHR24198">
    <property type="entry name" value="ANKYRIN REPEAT AND PROTEIN KINASE DOMAIN-CONTAINING PROTEIN"/>
    <property type="match status" value="1"/>
</dbReference>
<evidence type="ECO:0000256" key="5">
    <source>
        <dbReference type="ARBA" id="ARBA00023043"/>
    </source>
</evidence>
<dbReference type="SMART" id="SM00248">
    <property type="entry name" value="ANK"/>
    <property type="match status" value="3"/>
</dbReference>
<evidence type="ECO:0000256" key="4">
    <source>
        <dbReference type="ARBA" id="ARBA00023002"/>
    </source>
</evidence>
<organism evidence="9 10">
    <name type="scientific">Saprolegnia parasitica (strain CBS 223.65)</name>
    <dbReference type="NCBI Taxonomy" id="695850"/>
    <lineage>
        <taxon>Eukaryota</taxon>
        <taxon>Sar</taxon>
        <taxon>Stramenopiles</taxon>
        <taxon>Oomycota</taxon>
        <taxon>Saprolegniomycetes</taxon>
        <taxon>Saprolegniales</taxon>
        <taxon>Saprolegniaceae</taxon>
        <taxon>Saprolegnia</taxon>
    </lineage>
</organism>
<evidence type="ECO:0000313" key="10">
    <source>
        <dbReference type="Proteomes" id="UP000030745"/>
    </source>
</evidence>
<keyword evidence="7" id="KW-0479">Metal-binding</keyword>
<dbReference type="EMBL" id="KK583255">
    <property type="protein sequence ID" value="KDO23336.1"/>
    <property type="molecule type" value="Genomic_DNA"/>
</dbReference>
<keyword evidence="7" id="KW-0863">Zinc-finger</keyword>
<dbReference type="SUPFAM" id="SSF57850">
    <property type="entry name" value="RING/U-box"/>
    <property type="match status" value="1"/>
</dbReference>
<evidence type="ECO:0000259" key="8">
    <source>
        <dbReference type="PROSITE" id="PS50089"/>
    </source>
</evidence>